<evidence type="ECO:0000313" key="4">
    <source>
        <dbReference type="Proteomes" id="UP000525078"/>
    </source>
</evidence>
<sequence length="349" mass="40180">MKFSRENHMGKEKTTQEEEEKDYIDQLPDEILLTIFNKILDAKSLIQCRTISKRFNSLIPQIDSIYLNLSHRKIPQKKPFFNIPKSIRFLQSIISPNKTKSRLNNNTRNILHYQPEEALKNFDHVKSLNLEIPSSEEKNDKSFLKWTAEFGTSFKSCVIIGANSISKNDNENSQSRIESQPLILSDEELKLRIVWMISSLMAASSRHYMLKRIVVDFPTISNVVVSDEEKRGKVYMGAEQLSELRLNSVNDEFKLSLERSVIPDLRMKVWYVPKLELGCGLVMSGATLVVIRPMVSGDQAQAQAQAHDDNDVFRNGFDYENDEEKKIVGEAIGEMIKMKKTYVMEMTSF</sequence>
<organism evidence="3 4">
    <name type="scientific">Cannabis sativa</name>
    <name type="common">Hemp</name>
    <name type="synonym">Marijuana</name>
    <dbReference type="NCBI Taxonomy" id="3483"/>
    <lineage>
        <taxon>Eukaryota</taxon>
        <taxon>Viridiplantae</taxon>
        <taxon>Streptophyta</taxon>
        <taxon>Embryophyta</taxon>
        <taxon>Tracheophyta</taxon>
        <taxon>Spermatophyta</taxon>
        <taxon>Magnoliopsida</taxon>
        <taxon>eudicotyledons</taxon>
        <taxon>Gunneridae</taxon>
        <taxon>Pentapetalae</taxon>
        <taxon>rosids</taxon>
        <taxon>fabids</taxon>
        <taxon>Rosales</taxon>
        <taxon>Cannabaceae</taxon>
        <taxon>Cannabis</taxon>
    </lineage>
</organism>
<dbReference type="InterPro" id="IPR044809">
    <property type="entry name" value="AUF1-like"/>
</dbReference>
<dbReference type="AlphaFoldDB" id="A0A7J6F3K4"/>
<dbReference type="InterPro" id="IPR036047">
    <property type="entry name" value="F-box-like_dom_sf"/>
</dbReference>
<reference evidence="3 4" key="1">
    <citation type="journal article" date="2020" name="bioRxiv">
        <title>Sequence and annotation of 42 cannabis genomes reveals extensive copy number variation in cannabinoid synthesis and pathogen resistance genes.</title>
        <authorList>
            <person name="Mckernan K.J."/>
            <person name="Helbert Y."/>
            <person name="Kane L.T."/>
            <person name="Ebling H."/>
            <person name="Zhang L."/>
            <person name="Liu B."/>
            <person name="Eaton Z."/>
            <person name="Mclaughlin S."/>
            <person name="Kingan S."/>
            <person name="Baybayan P."/>
            <person name="Concepcion G."/>
            <person name="Jordan M."/>
            <person name="Riva A."/>
            <person name="Barbazuk W."/>
            <person name="Harkins T."/>
        </authorList>
    </citation>
    <scope>NUCLEOTIDE SEQUENCE [LARGE SCALE GENOMIC DNA]</scope>
    <source>
        <strain evidence="4">cv. Jamaican Lion 4</strain>
        <tissue evidence="3">Leaf</tissue>
    </source>
</reference>
<accession>A0A7J6F3K4</accession>
<dbReference type="CDD" id="cd09917">
    <property type="entry name" value="F-box_SF"/>
    <property type="match status" value="1"/>
</dbReference>
<dbReference type="PROSITE" id="PS50181">
    <property type="entry name" value="FBOX"/>
    <property type="match status" value="1"/>
</dbReference>
<feature type="domain" description="F-box" evidence="2">
    <location>
        <begin position="21"/>
        <end position="69"/>
    </location>
</feature>
<dbReference type="Gene3D" id="1.20.1280.50">
    <property type="match status" value="1"/>
</dbReference>
<name>A0A7J6F3K4_CANSA</name>
<feature type="compositionally biased region" description="Basic and acidic residues" evidence="1">
    <location>
        <begin position="1"/>
        <end position="16"/>
    </location>
</feature>
<dbReference type="Pfam" id="PF12937">
    <property type="entry name" value="F-box-like"/>
    <property type="match status" value="1"/>
</dbReference>
<dbReference type="SUPFAM" id="SSF81383">
    <property type="entry name" value="F-box domain"/>
    <property type="match status" value="1"/>
</dbReference>
<dbReference type="Proteomes" id="UP000525078">
    <property type="component" value="Unassembled WGS sequence"/>
</dbReference>
<dbReference type="InterPro" id="IPR001810">
    <property type="entry name" value="F-box_dom"/>
</dbReference>
<proteinExistence type="predicted"/>
<protein>
    <recommendedName>
        <fullName evidence="2">F-box domain-containing protein</fullName>
    </recommendedName>
</protein>
<evidence type="ECO:0000313" key="3">
    <source>
        <dbReference type="EMBL" id="KAF4365271.1"/>
    </source>
</evidence>
<evidence type="ECO:0000259" key="2">
    <source>
        <dbReference type="PROSITE" id="PS50181"/>
    </source>
</evidence>
<dbReference type="PANTHER" id="PTHR31215">
    <property type="entry name" value="OS05G0510400 PROTEIN-RELATED"/>
    <property type="match status" value="1"/>
</dbReference>
<feature type="region of interest" description="Disordered" evidence="1">
    <location>
        <begin position="1"/>
        <end position="21"/>
    </location>
</feature>
<dbReference type="EMBL" id="JAATIP010000160">
    <property type="protein sequence ID" value="KAF4365271.1"/>
    <property type="molecule type" value="Genomic_DNA"/>
</dbReference>
<comment type="caution">
    <text evidence="3">The sequence shown here is derived from an EMBL/GenBank/DDBJ whole genome shotgun (WGS) entry which is preliminary data.</text>
</comment>
<evidence type="ECO:0000256" key="1">
    <source>
        <dbReference type="SAM" id="MobiDB-lite"/>
    </source>
</evidence>
<gene>
    <name evidence="3" type="ORF">F8388_017837</name>
</gene>